<comment type="caution">
    <text evidence="1">The sequence shown here is derived from an EMBL/GenBank/DDBJ whole genome shotgun (WGS) entry which is preliminary data.</text>
</comment>
<dbReference type="EMBL" id="MDHH01000006">
    <property type="protein sequence ID" value="OUE00653.1"/>
    <property type="molecule type" value="Genomic_DNA"/>
</dbReference>
<dbReference type="AlphaFoldDB" id="A0A251XEK0"/>
<keyword evidence="2" id="KW-1185">Reference proteome</keyword>
<name>A0A251XEK0_CLAMM</name>
<protein>
    <submittedName>
        <fullName evidence="1">Uncharacterized protein</fullName>
    </submittedName>
</protein>
<reference evidence="1 2" key="1">
    <citation type="submission" date="2016-08" db="EMBL/GenBank/DDBJ databases">
        <title>Genome sequence of Clavibacter michiganensis subsp. michiganensis strain CASJ007.</title>
        <authorList>
            <person name="Thapa S.P."/>
            <person name="Coaker G."/>
        </authorList>
    </citation>
    <scope>NUCLEOTIDE SEQUENCE [LARGE SCALE GENOMIC DNA]</scope>
    <source>
        <strain evidence="1">CASJ007</strain>
    </source>
</reference>
<evidence type="ECO:0000313" key="2">
    <source>
        <dbReference type="Proteomes" id="UP000195062"/>
    </source>
</evidence>
<dbReference type="Proteomes" id="UP000195062">
    <property type="component" value="Unassembled WGS sequence"/>
</dbReference>
<evidence type="ECO:0000313" key="1">
    <source>
        <dbReference type="EMBL" id="OUE00653.1"/>
    </source>
</evidence>
<accession>A0A251XEK0</accession>
<proteinExistence type="predicted"/>
<organism evidence="1 2">
    <name type="scientific">Clavibacter michiganensis subsp. michiganensis</name>
    <dbReference type="NCBI Taxonomy" id="33013"/>
    <lineage>
        <taxon>Bacteria</taxon>
        <taxon>Bacillati</taxon>
        <taxon>Actinomycetota</taxon>
        <taxon>Actinomycetes</taxon>
        <taxon>Micrococcales</taxon>
        <taxon>Microbacteriaceae</taxon>
        <taxon>Clavibacter</taxon>
    </lineage>
</organism>
<sequence>MVLMFVSRRAAASCVTPNASRKSSTARSRRDFASLRNSTDCVSGMRHAAAK</sequence>
<gene>
    <name evidence="1" type="ORF">CMMCAS07_17275</name>
</gene>